<evidence type="ECO:0000256" key="3">
    <source>
        <dbReference type="ARBA" id="ARBA00022723"/>
    </source>
</evidence>
<dbReference type="PANTHER" id="PTHR42836">
    <property type="entry name" value="7-CARBOXY-7-DEAZAGUANINE SYNTHASE"/>
    <property type="match status" value="1"/>
</dbReference>
<feature type="binding site" evidence="8">
    <location>
        <begin position="21"/>
        <end position="23"/>
    </location>
    <ligand>
        <name>substrate</name>
    </ligand>
</feature>
<dbReference type="GO" id="GO:0000287">
    <property type="term" value="F:magnesium ion binding"/>
    <property type="evidence" value="ECO:0007669"/>
    <property type="project" value="UniProtKB-UniRule"/>
</dbReference>
<dbReference type="GeneID" id="10394062"/>
<evidence type="ECO:0000256" key="1">
    <source>
        <dbReference type="ARBA" id="ARBA00022485"/>
    </source>
</evidence>
<dbReference type="EMBL" id="CP002588">
    <property type="protein sequence ID" value="AEA46963.1"/>
    <property type="molecule type" value="Genomic_DNA"/>
</dbReference>
<dbReference type="GO" id="GO:1904047">
    <property type="term" value="F:S-adenosyl-L-methionine binding"/>
    <property type="evidence" value="ECO:0007669"/>
    <property type="project" value="UniProtKB-UniRule"/>
</dbReference>
<keyword evidence="2 8" id="KW-0949">S-adenosyl-L-methionine</keyword>
<evidence type="ECO:0000256" key="4">
    <source>
        <dbReference type="ARBA" id="ARBA00022842"/>
    </source>
</evidence>
<dbReference type="GO" id="GO:0016840">
    <property type="term" value="F:carbon-nitrogen lyase activity"/>
    <property type="evidence" value="ECO:0007669"/>
    <property type="project" value="UniProtKB-UniRule"/>
</dbReference>
<name>F2KSR8_ARCVS</name>
<dbReference type="PROSITE" id="PS51918">
    <property type="entry name" value="RADICAL_SAM"/>
    <property type="match status" value="1"/>
</dbReference>
<proteinExistence type="inferred from homology"/>
<comment type="subunit">
    <text evidence="8">Homodimer.</text>
</comment>
<evidence type="ECO:0000256" key="5">
    <source>
        <dbReference type="ARBA" id="ARBA00023004"/>
    </source>
</evidence>
<feature type="binding site" evidence="8">
    <location>
        <begin position="46"/>
        <end position="48"/>
    </location>
    <ligand>
        <name>S-adenosyl-L-methionine</name>
        <dbReference type="ChEBI" id="CHEBI:59789"/>
    </ligand>
</feature>
<dbReference type="STRING" id="693661.Arcve_0952"/>
<sequence>MCSQAESIQGFAEIREIFESIQGEGILVGVRQLFVRFARCNLNCIYCDTPTDSTDCTNHITGEKLPNPVSREYVSEFFDRNVHSICLTGGEPLLYADFIASLPKTRPFYLETNMSLPEMAKKLTHVDFVAGDFKVREAIVDGYEELVENTVRCFRILRNREDRLTFCKFVLPERFDAEEVINNAISVENYVECFILQPVFGTSKRGIETILELQKVLMEKVCVDVRVIPQVHKYLGVM</sequence>
<dbReference type="HAMAP" id="MF_00917">
    <property type="entry name" value="QueE"/>
    <property type="match status" value="1"/>
</dbReference>
<feature type="binding site" evidence="8">
    <location>
        <position position="47"/>
    </location>
    <ligand>
        <name>[4Fe-4S] cluster</name>
        <dbReference type="ChEBI" id="CHEBI:49883"/>
        <note>4Fe-4S-S-AdoMet</note>
    </ligand>
</feature>
<dbReference type="AlphaFoldDB" id="F2KSR8"/>
<dbReference type="InterPro" id="IPR024924">
    <property type="entry name" value="7-CO-7-deazaguanine_synth-like"/>
</dbReference>
<feature type="binding site" evidence="8">
    <location>
        <position position="90"/>
    </location>
    <ligand>
        <name>S-adenosyl-L-methionine</name>
        <dbReference type="ChEBI" id="CHEBI:59789"/>
    </ligand>
</feature>
<comment type="similarity">
    <text evidence="8">Belongs to the radical SAM superfamily. 7-carboxy-7-deazaguanine synthase family.</text>
</comment>
<comment type="function">
    <text evidence="8">Catalyzes the complex heterocyclic radical-mediated conversion of 6-carboxy-5,6,7,8-tetrahydropterin (CPH4) to 7-carboxy-7-deazaguanine (CDG), a step common to the biosynthetic pathways of all 7-deazapurine-containing compounds.</text>
</comment>
<dbReference type="eggNOG" id="arCOG02173">
    <property type="taxonomic scope" value="Archaea"/>
</dbReference>
<feature type="binding site" evidence="8">
    <location>
        <position position="49"/>
    </location>
    <ligand>
        <name>Mg(2+)</name>
        <dbReference type="ChEBI" id="CHEBI:18420"/>
    </ligand>
</feature>
<accession>F2KSR8</accession>
<protein>
    <recommendedName>
        <fullName evidence="8">7-carboxy-7-deazaguanine synthase</fullName>
        <shortName evidence="8">CDG synthase</shortName>
        <ecNumber evidence="8">4.3.99.3</ecNumber>
    </recommendedName>
    <alternativeName>
        <fullName evidence="8">Archaeosine biosynthesis protein QueE</fullName>
    </alternativeName>
</protein>
<evidence type="ECO:0000256" key="6">
    <source>
        <dbReference type="ARBA" id="ARBA00023014"/>
    </source>
</evidence>
<comment type="cofactor">
    <cofactor evidence="8">
        <name>[4Fe-4S] cluster</name>
        <dbReference type="ChEBI" id="CHEBI:49883"/>
    </cofactor>
    <text evidence="8">Binds 1 [4Fe-4S] cluster. The cluster is coordinated with 3 cysteines and an exchangeable S-adenosyl-L-methionine.</text>
</comment>
<dbReference type="EC" id="4.3.99.3" evidence="8"/>
<comment type="cofactor">
    <cofactor evidence="8">
        <name>S-adenosyl-L-methionine</name>
        <dbReference type="ChEBI" id="CHEBI:59789"/>
    </cofactor>
    <text evidence="8">Binds 1 S-adenosyl-L-methionine per subunit.</text>
</comment>
<evidence type="ECO:0000256" key="8">
    <source>
        <dbReference type="HAMAP-Rule" id="MF_00917"/>
    </source>
</evidence>
<evidence type="ECO:0000256" key="2">
    <source>
        <dbReference type="ARBA" id="ARBA00022691"/>
    </source>
</evidence>
<dbReference type="Pfam" id="PF04055">
    <property type="entry name" value="Radical_SAM"/>
    <property type="match status" value="1"/>
</dbReference>
<reference evidence="10 11" key="1">
    <citation type="submission" date="2011-03" db="EMBL/GenBank/DDBJ databases">
        <title>The complete genome of Archaeoglobus veneficus SNP6.</title>
        <authorList>
            <consortium name="US DOE Joint Genome Institute (JGI-PGF)"/>
            <person name="Lucas S."/>
            <person name="Copeland A."/>
            <person name="Lapidus A."/>
            <person name="Bruce D."/>
            <person name="Goodwin L."/>
            <person name="Pitluck S."/>
            <person name="Kyrpides N."/>
            <person name="Mavromatis K."/>
            <person name="Pagani I."/>
            <person name="Ivanova N."/>
            <person name="Mikhailova N."/>
            <person name="Lu M."/>
            <person name="Detter J.C."/>
            <person name="Tapia R."/>
            <person name="Han C."/>
            <person name="Land M."/>
            <person name="Hauser L."/>
            <person name="Markowitz V."/>
            <person name="Cheng J.-F."/>
            <person name="Hugenholtz P."/>
            <person name="Woyke T."/>
            <person name="Wu D."/>
            <person name="Spring S."/>
            <person name="Brambilla E."/>
            <person name="Klenk H.-P."/>
            <person name="Eisen J.A."/>
        </authorList>
    </citation>
    <scope>NUCLEOTIDE SEQUENCE [LARGE SCALE GENOMIC DNA]</scope>
    <source>
        <strain>SNP6</strain>
    </source>
</reference>
<evidence type="ECO:0000256" key="7">
    <source>
        <dbReference type="ARBA" id="ARBA00023239"/>
    </source>
</evidence>
<dbReference type="PANTHER" id="PTHR42836:SF1">
    <property type="entry name" value="7-CARBOXY-7-DEAZAGUANINE SYNTHASE"/>
    <property type="match status" value="1"/>
</dbReference>
<comment type="caution">
    <text evidence="8">Lacks conserved residue(s) required for the propagation of feature annotation.</text>
</comment>
<dbReference type="KEGG" id="ave:Arcve_0952"/>
<keyword evidence="3 8" id="KW-0479">Metal-binding</keyword>
<comment type="cofactor">
    <cofactor evidence="8">
        <name>Mg(2+)</name>
        <dbReference type="ChEBI" id="CHEBI:18420"/>
    </cofactor>
</comment>
<dbReference type="RefSeq" id="WP_013683627.1">
    <property type="nucleotide sequence ID" value="NC_015320.1"/>
</dbReference>
<keyword evidence="4 8" id="KW-0460">Magnesium</keyword>
<dbReference type="HOGENOM" id="CLU_066739_1_0_2"/>
<evidence type="ECO:0000313" key="10">
    <source>
        <dbReference type="EMBL" id="AEA46963.1"/>
    </source>
</evidence>
<comment type="catalytic activity">
    <reaction evidence="8">
        <text>6-carboxy-5,6,7,8-tetrahydropterin + H(+) = 7-carboxy-7-carbaguanine + NH4(+)</text>
        <dbReference type="Rhea" id="RHEA:27974"/>
        <dbReference type="ChEBI" id="CHEBI:15378"/>
        <dbReference type="ChEBI" id="CHEBI:28938"/>
        <dbReference type="ChEBI" id="CHEBI:61032"/>
        <dbReference type="ChEBI" id="CHEBI:61036"/>
        <dbReference type="EC" id="4.3.99.3"/>
    </reaction>
</comment>
<dbReference type="Gene3D" id="3.20.20.70">
    <property type="entry name" value="Aldolase class I"/>
    <property type="match status" value="1"/>
</dbReference>
<dbReference type="InterPro" id="IPR007197">
    <property type="entry name" value="rSAM"/>
</dbReference>
<feature type="binding site" evidence="8">
    <location>
        <position position="88"/>
    </location>
    <ligand>
        <name>substrate</name>
    </ligand>
</feature>
<dbReference type="CDD" id="cd01335">
    <property type="entry name" value="Radical_SAM"/>
    <property type="match status" value="1"/>
</dbReference>
<dbReference type="Proteomes" id="UP000008136">
    <property type="component" value="Chromosome"/>
</dbReference>
<dbReference type="UniPathway" id="UPA00391"/>
<dbReference type="InterPro" id="IPR058240">
    <property type="entry name" value="rSAM_sf"/>
</dbReference>
<keyword evidence="11" id="KW-1185">Reference proteome</keyword>
<feature type="binding site" evidence="8">
    <location>
        <position position="40"/>
    </location>
    <ligand>
        <name>[4Fe-4S] cluster</name>
        <dbReference type="ChEBI" id="CHEBI:49883"/>
        <note>4Fe-4S-S-AdoMet</note>
    </ligand>
</feature>
<evidence type="ECO:0000259" key="9">
    <source>
        <dbReference type="PROSITE" id="PS51918"/>
    </source>
</evidence>
<feature type="binding site" evidence="8">
    <location>
        <position position="44"/>
    </location>
    <ligand>
        <name>[4Fe-4S] cluster</name>
        <dbReference type="ChEBI" id="CHEBI:49883"/>
        <note>4Fe-4S-S-AdoMet</note>
    </ligand>
</feature>
<keyword evidence="6 8" id="KW-0411">Iron-sulfur</keyword>
<dbReference type="InterPro" id="IPR013785">
    <property type="entry name" value="Aldolase_TIM"/>
</dbReference>
<gene>
    <name evidence="8" type="primary">queE</name>
    <name evidence="10" type="ordered locus">Arcve_0952</name>
</gene>
<dbReference type="SFLD" id="SFLDS00029">
    <property type="entry name" value="Radical_SAM"/>
    <property type="match status" value="1"/>
</dbReference>
<keyword evidence="1 8" id="KW-0004">4Fe-4S</keyword>
<keyword evidence="5 8" id="KW-0408">Iron</keyword>
<comment type="pathway">
    <text evidence="8">Purine metabolism; 7-cyano-7-deazaguanine biosynthesis.</text>
</comment>
<evidence type="ECO:0000313" key="11">
    <source>
        <dbReference type="Proteomes" id="UP000008136"/>
    </source>
</evidence>
<dbReference type="SUPFAM" id="SSF102114">
    <property type="entry name" value="Radical SAM enzymes"/>
    <property type="match status" value="1"/>
</dbReference>
<keyword evidence="7 8" id="KW-0456">Lyase</keyword>
<feature type="domain" description="Radical SAM core" evidence="9">
    <location>
        <begin position="27"/>
        <end position="238"/>
    </location>
</feature>
<feature type="binding site" evidence="8">
    <location>
        <position position="36"/>
    </location>
    <ligand>
        <name>substrate</name>
    </ligand>
</feature>
<organism evidence="10 11">
    <name type="scientific">Archaeoglobus veneficus (strain DSM 11195 / SNP6)</name>
    <dbReference type="NCBI Taxonomy" id="693661"/>
    <lineage>
        <taxon>Archaea</taxon>
        <taxon>Methanobacteriati</taxon>
        <taxon>Methanobacteriota</taxon>
        <taxon>Archaeoglobi</taxon>
        <taxon>Archaeoglobales</taxon>
        <taxon>Archaeoglobaceae</taxon>
        <taxon>Archaeoglobus</taxon>
    </lineage>
</organism>
<dbReference type="GO" id="GO:0051539">
    <property type="term" value="F:4 iron, 4 sulfur cluster binding"/>
    <property type="evidence" value="ECO:0007669"/>
    <property type="project" value="UniProtKB-UniRule"/>
</dbReference>